<proteinExistence type="predicted"/>
<feature type="region of interest" description="Disordered" evidence="1">
    <location>
        <begin position="539"/>
        <end position="621"/>
    </location>
</feature>
<comment type="caution">
    <text evidence="4">The sequence shown here is derived from an EMBL/GenBank/DDBJ whole genome shotgun (WGS) entry which is preliminary data.</text>
</comment>
<feature type="compositionally biased region" description="Low complexity" evidence="1">
    <location>
        <begin position="333"/>
        <end position="342"/>
    </location>
</feature>
<dbReference type="EMBL" id="BMXL01000001">
    <property type="protein sequence ID" value="GHD15240.1"/>
    <property type="molecule type" value="Genomic_DNA"/>
</dbReference>
<feature type="domain" description="Transglutaminase-like" evidence="3">
    <location>
        <begin position="472"/>
        <end position="542"/>
    </location>
</feature>
<gene>
    <name evidence="4" type="ORF">GCM10007147_02230</name>
</gene>
<evidence type="ECO:0000259" key="3">
    <source>
        <dbReference type="SMART" id="SM00460"/>
    </source>
</evidence>
<dbReference type="PANTHER" id="PTHR42736:SF1">
    <property type="entry name" value="PROTEIN-GLUTAMINE GAMMA-GLUTAMYLTRANSFERASE"/>
    <property type="match status" value="1"/>
</dbReference>
<evidence type="ECO:0000256" key="1">
    <source>
        <dbReference type="SAM" id="MobiDB-lite"/>
    </source>
</evidence>
<sequence>MRALLPLATLVCLVSAMPLLAPLVTGSSWWVPALVLMVTATGASALYRLTGRNPAPVPLLQVLAVVLLLTPLFAAHTAPMGVSPTEASLDRLVQVFERGVADINESTVPVTANTGLTFIVALVFAVFLIVADFLAATARCAGMVGGLLLILMAVPLVVDPDGLALWQGLWCAAGYVALLAVESWVRRREWGAPVPSPSPGSRVLAGVRRAGTAASAGAVAVLMAVTLPLAVPSLRTDALYDLADGNHPGFGENVVHTTHPLVSMRRELGSDSAGTVLTYQTDAEDPDYLRTYVLDRFDGENWTMDPVDASDENVAGENLPLPTGWSTEVPGGTTTTQVSLSSSTPRQEFLPLPYWARSVDVSGQWHVDEDSHTVFTTGTPPTGLSFTVESSRRTPGSEDLENAGSPTSLSAEHLGLPQDLDPSVQELTDSLTEDADSAYERAVAIQNHFADFSYDLRPPEVPAGSNPVTHFLFEDRIGYCEQFAGAMALMARQADIPARVAVGYTQGERANGDRWVVTSGDAHAWPELYFEGSGWVRFEPTPSSGGGQGSASVPEHAAPSDGEDRDGSSDSPSPSPSESPSSPEEPEVPEEPQEPGGESTPPEGDEDLGSEAGGGATGAPGSPAALPWSAYAGGALAVLLLAALPALVRAWVRSVRHSALAGAPGPAAHAAWREVRDTCVDLALPWELSESPRATAARMELPVEARRALWRLALAEEAARYAPEPTTDGRPRQDLRTVRAALAASTSRSARLRAVVLPLSLAPWKRPRPAPLPAT</sequence>
<name>A0A919CEJ5_9ACTN</name>
<dbReference type="AlphaFoldDB" id="A0A919CEJ5"/>
<dbReference type="Pfam" id="PF01841">
    <property type="entry name" value="Transglut_core"/>
    <property type="match status" value="1"/>
</dbReference>
<feature type="compositionally biased region" description="Acidic residues" evidence="1">
    <location>
        <begin position="584"/>
        <end position="593"/>
    </location>
</feature>
<keyword evidence="2" id="KW-0472">Membrane</keyword>
<dbReference type="InterPro" id="IPR002931">
    <property type="entry name" value="Transglutaminase-like"/>
</dbReference>
<feature type="compositionally biased region" description="Low complexity" evidence="1">
    <location>
        <begin position="569"/>
        <end position="582"/>
    </location>
</feature>
<feature type="region of interest" description="Disordered" evidence="1">
    <location>
        <begin position="322"/>
        <end position="342"/>
    </location>
</feature>
<dbReference type="Proteomes" id="UP000654947">
    <property type="component" value="Unassembled WGS sequence"/>
</dbReference>
<evidence type="ECO:0000256" key="2">
    <source>
        <dbReference type="SAM" id="Phobius"/>
    </source>
</evidence>
<feature type="region of interest" description="Disordered" evidence="1">
    <location>
        <begin position="372"/>
        <end position="415"/>
    </location>
</feature>
<feature type="transmembrane region" description="Helical" evidence="2">
    <location>
        <begin position="141"/>
        <end position="158"/>
    </location>
</feature>
<dbReference type="PANTHER" id="PTHR42736">
    <property type="entry name" value="PROTEIN-GLUTAMINE GAMMA-GLUTAMYLTRANSFERASE"/>
    <property type="match status" value="1"/>
</dbReference>
<evidence type="ECO:0000313" key="5">
    <source>
        <dbReference type="Proteomes" id="UP000654947"/>
    </source>
</evidence>
<feature type="transmembrane region" description="Helical" evidence="2">
    <location>
        <begin position="115"/>
        <end position="134"/>
    </location>
</feature>
<protein>
    <submittedName>
        <fullName evidence="4">Transglutaminase</fullName>
    </submittedName>
</protein>
<keyword evidence="5" id="KW-1185">Reference proteome</keyword>
<evidence type="ECO:0000313" key="4">
    <source>
        <dbReference type="EMBL" id="GHD15240.1"/>
    </source>
</evidence>
<dbReference type="InterPro" id="IPR021878">
    <property type="entry name" value="TgpA_N"/>
</dbReference>
<feature type="transmembrane region" description="Helical" evidence="2">
    <location>
        <begin position="210"/>
        <end position="231"/>
    </location>
</feature>
<accession>A0A919CEJ5</accession>
<feature type="transmembrane region" description="Helical" evidence="2">
    <location>
        <begin position="164"/>
        <end position="181"/>
    </location>
</feature>
<dbReference type="SUPFAM" id="SSF54001">
    <property type="entry name" value="Cysteine proteinases"/>
    <property type="match status" value="1"/>
</dbReference>
<feature type="transmembrane region" description="Helical" evidence="2">
    <location>
        <begin position="28"/>
        <end position="47"/>
    </location>
</feature>
<keyword evidence="2" id="KW-1133">Transmembrane helix</keyword>
<feature type="compositionally biased region" description="Polar residues" evidence="1">
    <location>
        <begin position="373"/>
        <end position="389"/>
    </location>
</feature>
<dbReference type="InterPro" id="IPR052901">
    <property type="entry name" value="Bact_TGase-like"/>
</dbReference>
<dbReference type="InterPro" id="IPR038765">
    <property type="entry name" value="Papain-like_cys_pep_sf"/>
</dbReference>
<reference evidence="4 5" key="1">
    <citation type="journal article" date="2014" name="Int. J. Syst. Evol. Microbiol.">
        <title>Complete genome sequence of Corynebacterium casei LMG S-19264T (=DSM 44701T), isolated from a smear-ripened cheese.</title>
        <authorList>
            <consortium name="US DOE Joint Genome Institute (JGI-PGF)"/>
            <person name="Walter F."/>
            <person name="Albersmeier A."/>
            <person name="Kalinowski J."/>
            <person name="Ruckert C."/>
        </authorList>
    </citation>
    <scope>NUCLEOTIDE SEQUENCE [LARGE SCALE GENOMIC DNA]</scope>
    <source>
        <strain evidence="4 5">KCTC 19473</strain>
    </source>
</reference>
<keyword evidence="2" id="KW-0812">Transmembrane</keyword>
<organism evidence="4 5">
    <name type="scientific">Nocardiopsis kunsanensis</name>
    <dbReference type="NCBI Taxonomy" id="141693"/>
    <lineage>
        <taxon>Bacteria</taxon>
        <taxon>Bacillati</taxon>
        <taxon>Actinomycetota</taxon>
        <taxon>Actinomycetes</taxon>
        <taxon>Streptosporangiales</taxon>
        <taxon>Nocardiopsidaceae</taxon>
        <taxon>Nocardiopsis</taxon>
    </lineage>
</organism>
<feature type="transmembrane region" description="Helical" evidence="2">
    <location>
        <begin position="59"/>
        <end position="78"/>
    </location>
</feature>
<dbReference type="SMART" id="SM00460">
    <property type="entry name" value="TGc"/>
    <property type="match status" value="1"/>
</dbReference>
<dbReference type="Gene3D" id="3.10.620.30">
    <property type="match status" value="1"/>
</dbReference>
<dbReference type="Pfam" id="PF11992">
    <property type="entry name" value="TgpA_N"/>
    <property type="match status" value="1"/>
</dbReference>